<dbReference type="GO" id="GO:0016740">
    <property type="term" value="F:transferase activity"/>
    <property type="evidence" value="ECO:0007669"/>
    <property type="project" value="UniProtKB-KW"/>
</dbReference>
<feature type="domain" description="Rhodanese" evidence="2">
    <location>
        <begin position="51"/>
        <end position="138"/>
    </location>
</feature>
<reference evidence="3 4" key="1">
    <citation type="submission" date="2019-07" db="EMBL/GenBank/DDBJ databases">
        <title>Genome sequencing of 100 strains of the haloalkaliphilic chemolithoautotrophic sulfur-oxidizing bacterium Thioalkalivibrio.</title>
        <authorList>
            <person name="Muyzer G."/>
        </authorList>
    </citation>
    <scope>NUCLEOTIDE SEQUENCE [LARGE SCALE GENOMIC DNA]</scope>
    <source>
        <strain evidence="3 4">ASO4-4</strain>
    </source>
</reference>
<dbReference type="EMBL" id="VLLC01000036">
    <property type="protein sequence ID" value="TWI65542.1"/>
    <property type="molecule type" value="Genomic_DNA"/>
</dbReference>
<dbReference type="CDD" id="cd00158">
    <property type="entry name" value="RHOD"/>
    <property type="match status" value="1"/>
</dbReference>
<feature type="signal peptide" evidence="1">
    <location>
        <begin position="1"/>
        <end position="25"/>
    </location>
</feature>
<accession>A0A562R925</accession>
<dbReference type="AlphaFoldDB" id="A0A562R925"/>
<dbReference type="Pfam" id="PF00581">
    <property type="entry name" value="Rhodanese"/>
    <property type="match status" value="1"/>
</dbReference>
<evidence type="ECO:0000313" key="4">
    <source>
        <dbReference type="Proteomes" id="UP000318307"/>
    </source>
</evidence>
<evidence type="ECO:0000259" key="2">
    <source>
        <dbReference type="PROSITE" id="PS50206"/>
    </source>
</evidence>
<dbReference type="InterPro" id="IPR001763">
    <property type="entry name" value="Rhodanese-like_dom"/>
</dbReference>
<feature type="chain" id="PRO_5022020691" evidence="1">
    <location>
        <begin position="26"/>
        <end position="277"/>
    </location>
</feature>
<comment type="caution">
    <text evidence="3">The sequence shown here is derived from an EMBL/GenBank/DDBJ whole genome shotgun (WGS) entry which is preliminary data.</text>
</comment>
<proteinExistence type="predicted"/>
<dbReference type="SMART" id="SM00450">
    <property type="entry name" value="RHOD"/>
    <property type="match status" value="1"/>
</dbReference>
<dbReference type="Proteomes" id="UP000318307">
    <property type="component" value="Unassembled WGS sequence"/>
</dbReference>
<evidence type="ECO:0000313" key="3">
    <source>
        <dbReference type="EMBL" id="TWI65542.1"/>
    </source>
</evidence>
<gene>
    <name evidence="3" type="ORF">LZ24_03043</name>
</gene>
<dbReference type="InterPro" id="IPR036873">
    <property type="entry name" value="Rhodanese-like_dom_sf"/>
</dbReference>
<keyword evidence="3" id="KW-0808">Transferase</keyword>
<dbReference type="Gene3D" id="3.40.250.10">
    <property type="entry name" value="Rhodanese-like domain"/>
    <property type="match status" value="1"/>
</dbReference>
<evidence type="ECO:0000256" key="1">
    <source>
        <dbReference type="SAM" id="SignalP"/>
    </source>
</evidence>
<dbReference type="SUPFAM" id="SSF52821">
    <property type="entry name" value="Rhodanese/Cell cycle control phosphatase"/>
    <property type="match status" value="1"/>
</dbReference>
<protein>
    <submittedName>
        <fullName evidence="3">Rhodanese-related sulfurtransferase</fullName>
    </submittedName>
</protein>
<dbReference type="PROSITE" id="PS50206">
    <property type="entry name" value="RHODANESE_3"/>
    <property type="match status" value="2"/>
</dbReference>
<feature type="domain" description="Rhodanese" evidence="2">
    <location>
        <begin position="226"/>
        <end position="251"/>
    </location>
</feature>
<organism evidence="3 4">
    <name type="scientific">Desulfobotulus alkaliphilus</name>
    <dbReference type="NCBI Taxonomy" id="622671"/>
    <lineage>
        <taxon>Bacteria</taxon>
        <taxon>Pseudomonadati</taxon>
        <taxon>Thermodesulfobacteriota</taxon>
        <taxon>Desulfobacteria</taxon>
        <taxon>Desulfobacterales</taxon>
        <taxon>Desulfobacteraceae</taxon>
        <taxon>Desulfobotulus</taxon>
    </lineage>
</organism>
<sequence length="277" mass="30883">MKIAWQGAMTVSFVILLLASMAAQADFLSSDGKQIPFDLARGVEEVMEEYGEKAIFLVDVRPEEAFARYHIPGSLNMDFHEIRVRSFLKTKPLVLINEGFALGRLAESCEDLNKEGFQASILAGGLVAWKGIGGPLAGDPFAMEEMHRVSPEVLASELAWTHPLIVHGLDREEAVFTLPLAHALLRPHDPEGVQDLLTLMGEGRNNPFLVPIIITKNGEENAAFRRYLASYGIREVYVLEKGWAGYERYLEHRRLAQRSRDERMASTGSGRSCTLQD</sequence>
<keyword evidence="4" id="KW-1185">Reference proteome</keyword>
<name>A0A562R925_9BACT</name>
<keyword evidence="1" id="KW-0732">Signal</keyword>